<feature type="domain" description="HYR-like" evidence="1">
    <location>
        <begin position="116"/>
        <end position="186"/>
    </location>
</feature>
<dbReference type="NCBIfam" id="TIGR04131">
    <property type="entry name" value="Bac_Flav_CTERM"/>
    <property type="match status" value="1"/>
</dbReference>
<dbReference type="Pfam" id="PF13585">
    <property type="entry name" value="CHU_C"/>
    <property type="match status" value="1"/>
</dbReference>
<feature type="domain" description="HYR-like" evidence="1">
    <location>
        <begin position="41"/>
        <end position="110"/>
    </location>
</feature>
<feature type="domain" description="HYR-like" evidence="1">
    <location>
        <begin position="2"/>
        <end position="35"/>
    </location>
</feature>
<accession>A0ABR7MDR8</accession>
<reference evidence="2 3" key="1">
    <citation type="submission" date="2016-07" db="EMBL/GenBank/DDBJ databases">
        <title>Genome analysis of Flavihumibacter stibioxidans YS-17.</title>
        <authorList>
            <person name="Shi K."/>
            <person name="Han Y."/>
            <person name="Wang G."/>
        </authorList>
    </citation>
    <scope>NUCLEOTIDE SEQUENCE [LARGE SCALE GENOMIC DNA]</scope>
    <source>
        <strain evidence="2 3">YS-17</strain>
    </source>
</reference>
<organism evidence="2 3">
    <name type="scientific">Flavihumibacter stibioxidans</name>
    <dbReference type="NCBI Taxonomy" id="1834163"/>
    <lineage>
        <taxon>Bacteria</taxon>
        <taxon>Pseudomonadati</taxon>
        <taxon>Bacteroidota</taxon>
        <taxon>Chitinophagia</taxon>
        <taxon>Chitinophagales</taxon>
        <taxon>Chitinophagaceae</taxon>
        <taxon>Flavihumibacter</taxon>
    </lineage>
</organism>
<evidence type="ECO:0000313" key="3">
    <source>
        <dbReference type="Proteomes" id="UP000765802"/>
    </source>
</evidence>
<dbReference type="EMBL" id="MBUA01000032">
    <property type="protein sequence ID" value="MBC6493173.1"/>
    <property type="molecule type" value="Genomic_DNA"/>
</dbReference>
<dbReference type="InterPro" id="IPR057078">
    <property type="entry name" value="HYR-4C"/>
</dbReference>
<name>A0ABR7MDR8_9BACT</name>
<dbReference type="InterPro" id="IPR026341">
    <property type="entry name" value="T9SS_type_B"/>
</dbReference>
<protein>
    <recommendedName>
        <fullName evidence="1">HYR-like domain-containing protein</fullName>
    </recommendedName>
</protein>
<proteinExistence type="predicted"/>
<gene>
    <name evidence="2" type="ORF">BC349_19130</name>
</gene>
<evidence type="ECO:0000313" key="2">
    <source>
        <dbReference type="EMBL" id="MBC6493173.1"/>
    </source>
</evidence>
<comment type="caution">
    <text evidence="2">The sequence shown here is derived from an EMBL/GenBank/DDBJ whole genome shotgun (WGS) entry which is preliminary data.</text>
</comment>
<dbReference type="Pfam" id="PF23237">
    <property type="entry name" value="HYR_4C"/>
    <property type="match status" value="3"/>
</dbReference>
<keyword evidence="3" id="KW-1185">Reference proteome</keyword>
<dbReference type="InterPro" id="IPR025667">
    <property type="entry name" value="SprB_repeat"/>
</dbReference>
<dbReference type="Pfam" id="PF13573">
    <property type="entry name" value="SprB"/>
    <property type="match status" value="10"/>
</dbReference>
<dbReference type="Proteomes" id="UP000765802">
    <property type="component" value="Unassembled WGS sequence"/>
</dbReference>
<sequence length="1845" mass="193657">MTEGGNPACTGTKVYTFSYTDCNGVTRDWVYTYTIDQPSFELPANDGLVVPCVAAAVEPTPPVVTDNCGRIITPSLVISADPVCSGEKTYTYSYTDCSGSSKVWIYTYTISTPIVVMPENASTTISSLSEAQVLPVPPVVLDNCNRSLDIAGPTISADPVCNGTKVYTWIYTDCSGDTYEWTYTYNLVSEIIAITPTITNTTCTGSTGAVEINVTGGTAPYTYEWNTGATTKDLSNLATGTYTVTVTDANGCTATLDVPVATDDVTLTITELITAAICTAENGAIDVSVTGGTAPYTYSWNTGSTDEDLTNLAPGSYTVTITDANGCTAEKTIEVTQDIQTLTITPTITNTTCTGSTGAVEINVTGGTAPYTYEWNTGATTKDLSNLATGTYTVTVTDANGCTATLDVPVATDDVTLTITELITAAICTAENGAIDVSVTGGTAPYTYSWNTGSTDEDLTNLAPGSYTVTITDANGCTAEKTIEVTQDIQTLTITPTITNTTCTGSTGAVEINVTGGTAPYTYEWNTGATTKDLSNLATGTYTVTVTDANGCTATLDVPVATDDVTLTITELITAAICTAENGAIDVSVTGGTAPYTYSWNTGSTDEDLTNLAPGSYTVTITDANGCTAEKTIAVTQDIQTLTITPTITNTTCTGSTGAVEINVTGGTAPYTYEWNTGATTKDLSNLATGTYTVTVTDANGCTATLDVPVATDDVTLTITELITAAICTAENGSIDLSVEGGTAPYTYSWNTGSTDEDLTNLAPGSYTVTITDANGCTAEKTIEVTQDIQTLTITPTVTNTTCTGSTGAVEINVTGGTAPYTYEWNTGATTKDLSNLATGTYTVTVTDANGCTAQLNITVGQNISVIDLNLSAPDITCDKTTGTITVTAQNGTAPYSYSIDGGVTYQSSNLFNDLDAGNYTIHVKDANNCTAQADVELGKEFCCTVTLSANAPVIACDQSSGTITATASLGFTPYQFSIDGGVTYQNSNTFTNLPAGTYTVQVKDAKDCIAQTSVTIDQLIAPVMLVTNPAAVCAPATVDITNPAVTAGSDVNLSYTYWTNAAATSSLLNPSAVSGGTYYIRGAAANGCFVVLPVTVTVNTLPILVTVDQRVCAPGTVDLTTPAVTAGSDANLSLTYWMDANATQPMNNPTRAGSGTYYIKAVNTNDCEIIKPVTVTVMALPVLITSNQSVCAPATVDLTSQAVTAGSDANLNLTYWMDANATQPMNNPARAGSGTYYIKATAASGCYVIKSVDVTILPLPTLVTIDQTVCAPATVDLTSQAVTAGSDANLVFTYWTDQNATRSLNNPSSVNTGTYYIRAEASTGCAVIRQVSVTVIPLPDLVTNNQTVCAPATVDLTNPAVTNGSESGLNLTYWADQSATQPLNNPSSVSSGTYYIRAIAATGCEIIRSVVVTVNPQPNLVINDPAPVCAPGNINLTAASVTSGSDANLTLSYWRDINATQTLNNANSVTQSGTYYIRAINSFGCSIVRPVNITVWATPALQVTNPPAVCTPSTVDITSPAITTGSDASLSLSYWMNANATNPLNNPNAISQSGTYFIRAVNGNGCITIKPVTVTVNALPEISVDAPDSLCLGLSTNLVIRFKGQAPFSFTYSDGSQTHSVNNINSDVYRLNIKPTATTTYTMLSATDRNCTNTVQGIAHTVWITLPIDGKNLPPVFTTSNTPTQLQGRNIGDNYNMFNWFPPRGLSRYNIIDPVFNYDKRTEYKIEMRSEAGCVTVDTMRVEIINSTEPGARPTLHVPTVWTPNGDGRNDLLFPFTINVRELRHFRVFNRWGELVYETKTIGQGWNGYYKGAIQPIDTYTWTAEAVGINGEIFKVTGLVALMR</sequence>
<evidence type="ECO:0000259" key="1">
    <source>
        <dbReference type="Pfam" id="PF23237"/>
    </source>
</evidence>
<dbReference type="Gene3D" id="2.60.40.740">
    <property type="match status" value="5"/>
</dbReference>